<name>A0AAV6HWC8_9ERIC</name>
<dbReference type="PANTHER" id="PTHR35312">
    <property type="entry name" value="OS07G0641800 PROTEIN"/>
    <property type="match status" value="1"/>
</dbReference>
<gene>
    <name evidence="1" type="ORF">RHGRI_037918</name>
</gene>
<dbReference type="Proteomes" id="UP000823749">
    <property type="component" value="Chromosome 13"/>
</dbReference>
<evidence type="ECO:0000313" key="1">
    <source>
        <dbReference type="EMBL" id="KAG5517322.1"/>
    </source>
</evidence>
<dbReference type="EMBL" id="JACTNZ010000013">
    <property type="protein sequence ID" value="KAG5517322.1"/>
    <property type="molecule type" value="Genomic_DNA"/>
</dbReference>
<dbReference type="PANTHER" id="PTHR35312:SF1">
    <property type="entry name" value="OS07G0641800 PROTEIN"/>
    <property type="match status" value="1"/>
</dbReference>
<dbReference type="AlphaFoldDB" id="A0AAV6HWC8"/>
<accession>A0AAV6HWC8</accession>
<evidence type="ECO:0000313" key="2">
    <source>
        <dbReference type="Proteomes" id="UP000823749"/>
    </source>
</evidence>
<organism evidence="1 2">
    <name type="scientific">Rhododendron griersonianum</name>
    <dbReference type="NCBI Taxonomy" id="479676"/>
    <lineage>
        <taxon>Eukaryota</taxon>
        <taxon>Viridiplantae</taxon>
        <taxon>Streptophyta</taxon>
        <taxon>Embryophyta</taxon>
        <taxon>Tracheophyta</taxon>
        <taxon>Spermatophyta</taxon>
        <taxon>Magnoliopsida</taxon>
        <taxon>eudicotyledons</taxon>
        <taxon>Gunneridae</taxon>
        <taxon>Pentapetalae</taxon>
        <taxon>asterids</taxon>
        <taxon>Ericales</taxon>
        <taxon>Ericaceae</taxon>
        <taxon>Ericoideae</taxon>
        <taxon>Rhodoreae</taxon>
        <taxon>Rhododendron</taxon>
    </lineage>
</organism>
<sequence length="119" mass="13624">MDEFEFQRVLNLFPVVRTRDYHAGSLSARQSTAQTAQNEVKEWQDAWHGTDGKEIAIQGVEQHDAFWGRLKMAAEKKVGPVEAERFCKAFERTHKKLVYEELSLDAASKFLNSYQCSGV</sequence>
<protein>
    <submittedName>
        <fullName evidence="1">Uncharacterized protein</fullName>
    </submittedName>
</protein>
<proteinExistence type="predicted"/>
<reference evidence="1 2" key="1">
    <citation type="submission" date="2020-08" db="EMBL/GenBank/DDBJ databases">
        <title>Plant Genome Project.</title>
        <authorList>
            <person name="Zhang R.-G."/>
        </authorList>
    </citation>
    <scope>NUCLEOTIDE SEQUENCE [LARGE SCALE GENOMIC DNA]</scope>
    <source>
        <strain evidence="1">WSP0</strain>
        <tissue evidence="1">Leaf</tissue>
    </source>
</reference>
<comment type="caution">
    <text evidence="1">The sequence shown here is derived from an EMBL/GenBank/DDBJ whole genome shotgun (WGS) entry which is preliminary data.</text>
</comment>
<keyword evidence="2" id="KW-1185">Reference proteome</keyword>